<name>A0A1H0QDZ7_9MICO</name>
<keyword evidence="1" id="KW-0472">Membrane</keyword>
<proteinExistence type="predicted"/>
<evidence type="ECO:0000313" key="2">
    <source>
        <dbReference type="EMBL" id="SDP15613.1"/>
    </source>
</evidence>
<feature type="transmembrane region" description="Helical" evidence="1">
    <location>
        <begin position="149"/>
        <end position="166"/>
    </location>
</feature>
<feature type="transmembrane region" description="Helical" evidence="1">
    <location>
        <begin position="52"/>
        <end position="72"/>
    </location>
</feature>
<feature type="transmembrane region" description="Helical" evidence="1">
    <location>
        <begin position="120"/>
        <end position="137"/>
    </location>
</feature>
<feature type="transmembrane region" description="Helical" evidence="1">
    <location>
        <begin position="7"/>
        <end position="25"/>
    </location>
</feature>
<dbReference type="STRING" id="443156.SAMN04489867_1572"/>
<dbReference type="Proteomes" id="UP000199077">
    <property type="component" value="Chromosome I"/>
</dbReference>
<organism evidence="2 3">
    <name type="scientific">Pedococcus dokdonensis</name>
    <dbReference type="NCBI Taxonomy" id="443156"/>
    <lineage>
        <taxon>Bacteria</taxon>
        <taxon>Bacillati</taxon>
        <taxon>Actinomycetota</taxon>
        <taxon>Actinomycetes</taxon>
        <taxon>Micrococcales</taxon>
        <taxon>Intrasporangiaceae</taxon>
        <taxon>Pedococcus</taxon>
    </lineage>
</organism>
<dbReference type="RefSeq" id="WP_091783761.1">
    <property type="nucleotide sequence ID" value="NZ_LT629711.1"/>
</dbReference>
<dbReference type="OrthoDB" id="4843752at2"/>
<evidence type="ECO:0000256" key="1">
    <source>
        <dbReference type="SAM" id="Phobius"/>
    </source>
</evidence>
<sequence>MSRSQLVLRGLLCVASATFLVLTLVSSPHPVVVVAIGLVALTAYAAVEPDSVLVTLLVGGHALHWAMAVPVPSTTGEWVALLGAAWSGLVLHLTASLAASLPGPAPVPVVTLRRWARRGALVAAGAVPVWAVAFLAGQEDASGEVSLTYAAIAALALLAFATWLLGREDRPRRP</sequence>
<keyword evidence="3" id="KW-1185">Reference proteome</keyword>
<dbReference type="AlphaFoldDB" id="A0A1H0QDZ7"/>
<keyword evidence="1" id="KW-1133">Transmembrane helix</keyword>
<accession>A0A1H0QDZ7</accession>
<gene>
    <name evidence="2" type="ORF">SAMN04489867_1572</name>
</gene>
<feature type="transmembrane region" description="Helical" evidence="1">
    <location>
        <begin position="31"/>
        <end position="47"/>
    </location>
</feature>
<dbReference type="EMBL" id="LT629711">
    <property type="protein sequence ID" value="SDP15613.1"/>
    <property type="molecule type" value="Genomic_DNA"/>
</dbReference>
<keyword evidence="1" id="KW-0812">Transmembrane</keyword>
<protein>
    <submittedName>
        <fullName evidence="2">Uncharacterized protein</fullName>
    </submittedName>
</protein>
<evidence type="ECO:0000313" key="3">
    <source>
        <dbReference type="Proteomes" id="UP000199077"/>
    </source>
</evidence>
<reference evidence="3" key="1">
    <citation type="submission" date="2016-10" db="EMBL/GenBank/DDBJ databases">
        <authorList>
            <person name="Varghese N."/>
            <person name="Submissions S."/>
        </authorList>
    </citation>
    <scope>NUCLEOTIDE SEQUENCE [LARGE SCALE GENOMIC DNA]</scope>
    <source>
        <strain evidence="3">DSM 22329</strain>
    </source>
</reference>